<feature type="domain" description="Agenet" evidence="2">
    <location>
        <begin position="110"/>
        <end position="170"/>
    </location>
</feature>
<organism evidence="3 7">
    <name type="scientific">Phoenix dactylifera</name>
    <name type="common">Date palm</name>
    <dbReference type="NCBI Taxonomy" id="42345"/>
    <lineage>
        <taxon>Eukaryota</taxon>
        <taxon>Viridiplantae</taxon>
        <taxon>Streptophyta</taxon>
        <taxon>Embryophyta</taxon>
        <taxon>Tracheophyta</taxon>
        <taxon>Spermatophyta</taxon>
        <taxon>Magnoliopsida</taxon>
        <taxon>Liliopsida</taxon>
        <taxon>Arecaceae</taxon>
        <taxon>Coryphoideae</taxon>
        <taxon>Phoeniceae</taxon>
        <taxon>Phoenix</taxon>
    </lineage>
</organism>
<evidence type="ECO:0000313" key="6">
    <source>
        <dbReference type="RefSeq" id="XP_038980586.1"/>
    </source>
</evidence>
<dbReference type="RefSeq" id="XP_038980585.1">
    <property type="nucleotide sequence ID" value="XM_039124657.1"/>
</dbReference>
<dbReference type="AlphaFoldDB" id="A0A8B9A4J6"/>
<sequence length="351" mass="40371">MDFKYQLPSEVGQEAESKCFIEGFRGAWFRCKIKKIGSRKGHIGYFLEFFDFPDERITWTRLYQKSPQPIKSGGESKMELMLRPTFPPFYRENQLPDSNLKADVVAIVNDTWKVGDLVDWWYESCHWSGRITQVLEDDKVLIELPEPPLGEGESYVASCKDLRPSLDWSPENGWTVPISRNYGGSHYSARLVRPHNEGAERICTSVDLKFDGSREEKPDFLCKESILNDETKDVSQELIEISSRKDCTSSSDSEKIQISESNCATSAKDASDAPADTSSRKDQLDSLDSIGKIWISESNYVTSRRHPDTIESSIIELEEVANKIKWLKGFLRYGFRWSNEMKPSWRFVENR</sequence>
<dbReference type="InterPro" id="IPR008395">
    <property type="entry name" value="Agenet-like_dom"/>
</dbReference>
<dbReference type="GeneID" id="103708008"/>
<keyword evidence="3" id="KW-1185">Reference proteome</keyword>
<dbReference type="InterPro" id="IPR014002">
    <property type="entry name" value="Agenet_dom_plant"/>
</dbReference>
<evidence type="ECO:0000256" key="1">
    <source>
        <dbReference type="SAM" id="MobiDB-lite"/>
    </source>
</evidence>
<dbReference type="RefSeq" id="XP_038980587.1">
    <property type="nucleotide sequence ID" value="XM_039124659.1"/>
</dbReference>
<dbReference type="RefSeq" id="XP_038980586.1">
    <property type="nucleotide sequence ID" value="XM_039124658.1"/>
</dbReference>
<accession>A0A8B9A4J6</accession>
<dbReference type="Proteomes" id="UP000228380">
    <property type="component" value="Chromosome 3"/>
</dbReference>
<evidence type="ECO:0000313" key="8">
    <source>
        <dbReference type="RefSeq" id="XP_038980588.1"/>
    </source>
</evidence>
<dbReference type="PANTHER" id="PTHR36805">
    <property type="entry name" value="AGENET DOMAIN-CONTAINING PROTEIN"/>
    <property type="match status" value="1"/>
</dbReference>
<evidence type="ECO:0000259" key="2">
    <source>
        <dbReference type="SMART" id="SM00743"/>
    </source>
</evidence>
<feature type="compositionally biased region" description="Basic and acidic residues" evidence="1">
    <location>
        <begin position="245"/>
        <end position="257"/>
    </location>
</feature>
<reference evidence="4 5" key="2">
    <citation type="submission" date="2025-04" db="UniProtKB">
        <authorList>
            <consortium name="RefSeq"/>
        </authorList>
    </citation>
    <scope>IDENTIFICATION</scope>
    <source>
        <tissue evidence="4 5">Young leaves</tissue>
    </source>
</reference>
<dbReference type="RefSeq" id="XP_038980584.1">
    <property type="nucleotide sequence ID" value="XM_039124656.1"/>
</dbReference>
<proteinExistence type="predicted"/>
<name>A0A8B9A4J6_PHODC</name>
<evidence type="ECO:0000313" key="5">
    <source>
        <dbReference type="RefSeq" id="XP_038980585.1"/>
    </source>
</evidence>
<protein>
    <submittedName>
        <fullName evidence="4 5">Uncharacterized protein LOC103708008</fullName>
    </submittedName>
</protein>
<feature type="region of interest" description="Disordered" evidence="1">
    <location>
        <begin position="245"/>
        <end position="284"/>
    </location>
</feature>
<gene>
    <name evidence="4 5 6 7 8" type="primary">LOC103708008</name>
</gene>
<evidence type="ECO:0000313" key="4">
    <source>
        <dbReference type="RefSeq" id="XP_038980584.1"/>
    </source>
</evidence>
<evidence type="ECO:0000313" key="3">
    <source>
        <dbReference type="Proteomes" id="UP000228380"/>
    </source>
</evidence>
<dbReference type="KEGG" id="pda:103708008"/>
<dbReference type="RefSeq" id="XP_038980588.1">
    <property type="nucleotide sequence ID" value="XM_039124660.1"/>
</dbReference>
<dbReference type="OrthoDB" id="1894168at2759"/>
<evidence type="ECO:0000313" key="7">
    <source>
        <dbReference type="RefSeq" id="XP_038980587.1"/>
    </source>
</evidence>
<reference evidence="3" key="1">
    <citation type="journal article" date="2019" name="Nat. Commun.">
        <title>Genome-wide association mapping of date palm fruit traits.</title>
        <authorList>
            <person name="Hazzouri K.M."/>
            <person name="Gros-Balthazard M."/>
            <person name="Flowers J.M."/>
            <person name="Copetti D."/>
            <person name="Lemansour A."/>
            <person name="Lebrun M."/>
            <person name="Masmoudi K."/>
            <person name="Ferrand S."/>
            <person name="Dhar M.I."/>
            <person name="Fresquez Z.A."/>
            <person name="Rosas U."/>
            <person name="Zhang J."/>
            <person name="Talag J."/>
            <person name="Lee S."/>
            <person name="Kudrna D."/>
            <person name="Powell R.F."/>
            <person name="Leitch I.J."/>
            <person name="Krueger R.R."/>
            <person name="Wing R.A."/>
            <person name="Amiri K.M.A."/>
            <person name="Purugganan M.D."/>
        </authorList>
    </citation>
    <scope>NUCLEOTIDE SEQUENCE [LARGE SCALE GENOMIC DNA]</scope>
    <source>
        <strain evidence="3">cv. Khalas</strain>
    </source>
</reference>
<dbReference type="PANTHER" id="PTHR36805:SF7">
    <property type="entry name" value="AGENET DOMAIN-CONTAINING PROTEIN"/>
    <property type="match status" value="1"/>
</dbReference>
<dbReference type="SMART" id="SM00743">
    <property type="entry name" value="Agenet"/>
    <property type="match status" value="1"/>
</dbReference>
<dbReference type="Pfam" id="PF05641">
    <property type="entry name" value="Agenet"/>
    <property type="match status" value="1"/>
</dbReference>